<keyword evidence="9 15" id="KW-0378">Hydrolase</keyword>
<organism evidence="21 22">
    <name type="scientific">Somion occarium</name>
    <dbReference type="NCBI Taxonomy" id="3059160"/>
    <lineage>
        <taxon>Eukaryota</taxon>
        <taxon>Fungi</taxon>
        <taxon>Dikarya</taxon>
        <taxon>Basidiomycota</taxon>
        <taxon>Agaricomycotina</taxon>
        <taxon>Agaricomycetes</taxon>
        <taxon>Polyporales</taxon>
        <taxon>Cerrenaceae</taxon>
        <taxon>Somion</taxon>
    </lineage>
</organism>
<feature type="domain" description="Peptidase M28" evidence="18">
    <location>
        <begin position="120"/>
        <end position="315"/>
    </location>
</feature>
<comment type="subcellular location">
    <subcellularLocation>
        <location evidence="3">Vacuole membrane</location>
        <topology evidence="3">Multi-pass membrane protein</topology>
    </subcellularLocation>
</comment>
<name>A0ABP1DXD6_9APHY</name>
<dbReference type="SUPFAM" id="SSF53187">
    <property type="entry name" value="Zn-dependent exopeptidases"/>
    <property type="match status" value="1"/>
</dbReference>
<dbReference type="EC" id="3.4.-.-" evidence="15"/>
<feature type="compositionally biased region" description="Basic and acidic residues" evidence="16">
    <location>
        <begin position="536"/>
        <end position="550"/>
    </location>
</feature>
<keyword evidence="7 17" id="KW-0812">Transmembrane</keyword>
<evidence type="ECO:0000259" key="20">
    <source>
        <dbReference type="Pfam" id="PF22251"/>
    </source>
</evidence>
<feature type="domain" description="Vacuolar membrane protease C-terminal" evidence="19">
    <location>
        <begin position="732"/>
        <end position="982"/>
    </location>
</feature>
<keyword evidence="13 17" id="KW-0472">Membrane</keyword>
<evidence type="ECO:0000256" key="4">
    <source>
        <dbReference type="ARBA" id="ARBA00010918"/>
    </source>
</evidence>
<dbReference type="Pfam" id="PF22251">
    <property type="entry name" value="PFF1_TM"/>
    <property type="match status" value="1"/>
</dbReference>
<keyword evidence="5" id="KW-0926">Vacuole</keyword>
<dbReference type="Proteomes" id="UP001497453">
    <property type="component" value="Chromosome 6"/>
</dbReference>
<dbReference type="EMBL" id="OZ037949">
    <property type="protein sequence ID" value="CAL1711703.1"/>
    <property type="molecule type" value="Genomic_DNA"/>
</dbReference>
<keyword evidence="12" id="KW-0482">Metalloprotease</keyword>
<evidence type="ECO:0000256" key="10">
    <source>
        <dbReference type="ARBA" id="ARBA00022833"/>
    </source>
</evidence>
<dbReference type="InterPro" id="IPR048024">
    <property type="entry name" value="Fxna-like_M28_dom"/>
</dbReference>
<evidence type="ECO:0000313" key="22">
    <source>
        <dbReference type="Proteomes" id="UP001497453"/>
    </source>
</evidence>
<sequence>MAFGEWLTRPLKFHPLQVSVVTFVVYGLVFLLVLVHDQTPDISTDLTGLNLAQAYEDLHELTARPHPYASHANDETRSFILSRLHNITAGREFVHLADDLVSNASYVSGTSQGTYFEGSNILVKIDGKRPSQTDGVVFSVHFDSVPTAPGATDNSMSVATLLQLVEHFSHPEGRPRRNAFFLFNNGEEDGLNGAHVFFEHPWSNFTSTFVNLEGAGAGGRPLLFQSTSLWPVYAYASDSVAHPLGNSLTVDAFSRGLVRSRTDFQVFKEGIKGEKNGLSGVDIAFYKNRALYHTPFDSIPAMGKGESRRSLWIMMNTIKGLGTSLLNDDQPDDGGDSGVYFDLLGSSFVVFSRSALFATNIVLLILGPISVVILLAWVIVLSKIHRSSDAPEEDLSTAWAKVKKVLITALGWGRFWIALVLCIAAHVGLVVGYVKLNPFVVHAHPYWVLVTSMSLTFLSFAFPLSLFHFFLPSPPTSQKLAIVLEIFFFTWILLVFATIGVHLLGLGGFYWITAWYLCAWIASLLGLAEGAERARKGGEAGGKGELDLVGERPPTPVEEHPDGVRHVRGVLYQVPEEPDEEQGDGHHEPVETEPTDITPLMSQHRRYERGREYIVGVDNELTPVASTKAKNVGFDETGWWILQFIALVPFSAILIFQILILVLHALSETLVDGSSPIVVYSAVSALSVLILIGLAPFAHKIHHLFTFVVALVFIVSLVYLWTTFPFTQEAPLKLFFQQKLELDIPSLRSSLYQSLSPQSEDVSTIVRAVTTLTGPRRYLDKSVIPELRSSWGKHVDCNTDTVLRPGLLACSWESNLLPSPGGNTSTSTAPTSILSSRGATKPSDWLSASFVRTGPSTAIATVRGTNTRSCRLKFDKPISHFHVRNGGRLQPGYELPDEGIQDLIMWSRTWNSEFVVDFEWAGADDESTPFSGSVACEWVEYATASAGSSYATTSGQIPALEEALHFLPFWATITKWTYGLLEAEARFSF</sequence>
<evidence type="ECO:0000256" key="9">
    <source>
        <dbReference type="ARBA" id="ARBA00022801"/>
    </source>
</evidence>
<feature type="transmembrane region" description="Helical" evidence="17">
    <location>
        <begin position="677"/>
        <end position="697"/>
    </location>
</feature>
<accession>A0ABP1DXD6</accession>
<keyword evidence="10 15" id="KW-0862">Zinc</keyword>
<keyword evidence="6 15" id="KW-0645">Protease</keyword>
<evidence type="ECO:0000313" key="21">
    <source>
        <dbReference type="EMBL" id="CAL1711703.1"/>
    </source>
</evidence>
<dbReference type="CDD" id="cd03875">
    <property type="entry name" value="M28_Fxna_like"/>
    <property type="match status" value="1"/>
</dbReference>
<gene>
    <name evidence="21" type="ORF">GFSPODELE1_LOCUS8461</name>
</gene>
<keyword evidence="8 15" id="KW-0479">Metal-binding</keyword>
<feature type="transmembrane region" description="Helical" evidence="17">
    <location>
        <begin position="356"/>
        <end position="380"/>
    </location>
</feature>
<keyword evidence="11 17" id="KW-1133">Transmembrane helix</keyword>
<keyword evidence="14" id="KW-0325">Glycoprotein</keyword>
<evidence type="ECO:0000256" key="7">
    <source>
        <dbReference type="ARBA" id="ARBA00022692"/>
    </source>
</evidence>
<dbReference type="Pfam" id="PF04389">
    <property type="entry name" value="Peptidase_M28"/>
    <property type="match status" value="1"/>
</dbReference>
<feature type="transmembrane region" description="Helical" evidence="17">
    <location>
        <begin position="446"/>
        <end position="470"/>
    </location>
</feature>
<keyword evidence="22" id="KW-1185">Reference proteome</keyword>
<dbReference type="Gene3D" id="3.40.630.10">
    <property type="entry name" value="Zn peptidases"/>
    <property type="match status" value="1"/>
</dbReference>
<evidence type="ECO:0000256" key="17">
    <source>
        <dbReference type="SAM" id="Phobius"/>
    </source>
</evidence>
<evidence type="ECO:0000256" key="14">
    <source>
        <dbReference type="ARBA" id="ARBA00023180"/>
    </source>
</evidence>
<evidence type="ECO:0000256" key="6">
    <source>
        <dbReference type="ARBA" id="ARBA00022670"/>
    </source>
</evidence>
<feature type="transmembrane region" description="Helical" evidence="17">
    <location>
        <begin position="509"/>
        <end position="528"/>
    </location>
</feature>
<dbReference type="InterPro" id="IPR053975">
    <property type="entry name" value="PFF1_C"/>
</dbReference>
<evidence type="ECO:0000256" key="12">
    <source>
        <dbReference type="ARBA" id="ARBA00023049"/>
    </source>
</evidence>
<evidence type="ECO:0000256" key="8">
    <source>
        <dbReference type="ARBA" id="ARBA00022723"/>
    </source>
</evidence>
<dbReference type="PANTHER" id="PTHR12147">
    <property type="entry name" value="METALLOPEPTIDASE M28 FAMILY MEMBER"/>
    <property type="match status" value="1"/>
</dbReference>
<feature type="region of interest" description="Disordered" evidence="16">
    <location>
        <begin position="536"/>
        <end position="561"/>
    </location>
</feature>
<feature type="transmembrane region" description="Helical" evidence="17">
    <location>
        <begin position="16"/>
        <end position="35"/>
    </location>
</feature>
<comment type="cofactor">
    <cofactor evidence="1">
        <name>Zn(2+)</name>
        <dbReference type="ChEBI" id="CHEBI:29105"/>
    </cofactor>
</comment>
<evidence type="ECO:0000256" key="1">
    <source>
        <dbReference type="ARBA" id="ARBA00001947"/>
    </source>
</evidence>
<evidence type="ECO:0000259" key="19">
    <source>
        <dbReference type="Pfam" id="PF22250"/>
    </source>
</evidence>
<dbReference type="PANTHER" id="PTHR12147:SF58">
    <property type="entry name" value="VACUOLAR MEMBRANE PROTEASE"/>
    <property type="match status" value="1"/>
</dbReference>
<feature type="compositionally biased region" description="Polar residues" evidence="16">
    <location>
        <begin position="819"/>
        <end position="838"/>
    </location>
</feature>
<evidence type="ECO:0000256" key="13">
    <source>
        <dbReference type="ARBA" id="ARBA00023136"/>
    </source>
</evidence>
<dbReference type="Pfam" id="PF22250">
    <property type="entry name" value="PFF1_C"/>
    <property type="match status" value="1"/>
</dbReference>
<comment type="function">
    <text evidence="2">May be involved in vacuolar sorting and osmoregulation.</text>
</comment>
<evidence type="ECO:0000256" key="11">
    <source>
        <dbReference type="ARBA" id="ARBA00022989"/>
    </source>
</evidence>
<evidence type="ECO:0000259" key="18">
    <source>
        <dbReference type="Pfam" id="PF04389"/>
    </source>
</evidence>
<feature type="region of interest" description="Disordered" evidence="16">
    <location>
        <begin position="819"/>
        <end position="841"/>
    </location>
</feature>
<feature type="transmembrane region" description="Helical" evidence="17">
    <location>
        <begin position="640"/>
        <end position="665"/>
    </location>
</feature>
<evidence type="ECO:0000256" key="2">
    <source>
        <dbReference type="ARBA" id="ARBA00003273"/>
    </source>
</evidence>
<evidence type="ECO:0000256" key="16">
    <source>
        <dbReference type="SAM" id="MobiDB-lite"/>
    </source>
</evidence>
<evidence type="ECO:0000256" key="15">
    <source>
        <dbReference type="RuleBase" id="RU361240"/>
    </source>
</evidence>
<feature type="domain" description="Vacuolar membrane protease transmembrane" evidence="20">
    <location>
        <begin position="414"/>
        <end position="704"/>
    </location>
</feature>
<proteinExistence type="inferred from homology"/>
<evidence type="ECO:0000256" key="3">
    <source>
        <dbReference type="ARBA" id="ARBA00004128"/>
    </source>
</evidence>
<dbReference type="InterPro" id="IPR045175">
    <property type="entry name" value="M28_fam"/>
</dbReference>
<comment type="similarity">
    <text evidence="4 15">Belongs to the peptidase M28 family.</text>
</comment>
<feature type="transmembrane region" description="Helical" evidence="17">
    <location>
        <begin position="482"/>
        <end position="503"/>
    </location>
</feature>
<dbReference type="InterPro" id="IPR053976">
    <property type="entry name" value="PFF1_TM"/>
</dbReference>
<reference evidence="22" key="1">
    <citation type="submission" date="2024-04" db="EMBL/GenBank/DDBJ databases">
        <authorList>
            <person name="Shaw F."/>
            <person name="Minotto A."/>
        </authorList>
    </citation>
    <scope>NUCLEOTIDE SEQUENCE [LARGE SCALE GENOMIC DNA]</scope>
</reference>
<feature type="transmembrane region" description="Helical" evidence="17">
    <location>
        <begin position="704"/>
        <end position="722"/>
    </location>
</feature>
<feature type="transmembrane region" description="Helical" evidence="17">
    <location>
        <begin position="415"/>
        <end position="434"/>
    </location>
</feature>
<evidence type="ECO:0000256" key="5">
    <source>
        <dbReference type="ARBA" id="ARBA00022554"/>
    </source>
</evidence>
<dbReference type="InterPro" id="IPR007484">
    <property type="entry name" value="Peptidase_M28"/>
</dbReference>
<protein>
    <recommendedName>
        <fullName evidence="15">Peptide hydrolase</fullName>
        <ecNumber evidence="15">3.4.-.-</ecNumber>
    </recommendedName>
</protein>